<proteinExistence type="predicted"/>
<evidence type="ECO:0000313" key="3">
    <source>
        <dbReference type="Proteomes" id="UP000248116"/>
    </source>
</evidence>
<evidence type="ECO:0000256" key="1">
    <source>
        <dbReference type="SAM" id="SignalP"/>
    </source>
</evidence>
<keyword evidence="1" id="KW-0732">Signal</keyword>
<dbReference type="EMBL" id="PRCW01000069">
    <property type="protein sequence ID" value="PYD47540.1"/>
    <property type="molecule type" value="Genomic_DNA"/>
</dbReference>
<accession>A0ABX5P1G1</accession>
<keyword evidence="3" id="KW-1185">Reference proteome</keyword>
<gene>
    <name evidence="2" type="ORF">C3920_09370</name>
</gene>
<reference evidence="2 3" key="1">
    <citation type="submission" date="2018-02" db="EMBL/GenBank/DDBJ databases">
        <authorList>
            <person name="Skraban J."/>
            <person name="Trcek J."/>
        </authorList>
    </citation>
    <scope>NUCLEOTIDE SEQUENCE [LARGE SCALE GENOMIC DNA]</scope>
    <source>
        <strain evidence="2 3">AV446</strain>
    </source>
</reference>
<feature type="non-terminal residue" evidence="2">
    <location>
        <position position="70"/>
    </location>
</feature>
<dbReference type="Proteomes" id="UP000248116">
    <property type="component" value="Unassembled WGS sequence"/>
</dbReference>
<organism evidence="2 3">
    <name type="scientific">Novacetimonas pomaceti</name>
    <dbReference type="NCBI Taxonomy" id="2021998"/>
    <lineage>
        <taxon>Bacteria</taxon>
        <taxon>Pseudomonadati</taxon>
        <taxon>Pseudomonadota</taxon>
        <taxon>Alphaproteobacteria</taxon>
        <taxon>Acetobacterales</taxon>
        <taxon>Acetobacteraceae</taxon>
        <taxon>Novacetimonas</taxon>
    </lineage>
</organism>
<evidence type="ECO:0000313" key="2">
    <source>
        <dbReference type="EMBL" id="PYD47540.1"/>
    </source>
</evidence>
<feature type="signal peptide" evidence="1">
    <location>
        <begin position="1"/>
        <end position="27"/>
    </location>
</feature>
<evidence type="ECO:0008006" key="4">
    <source>
        <dbReference type="Google" id="ProtNLM"/>
    </source>
</evidence>
<name>A0ABX5P1G1_9PROT</name>
<protein>
    <recommendedName>
        <fullName evidence="4">Glycine zipper domain-containing protein</fullName>
    </recommendedName>
</protein>
<sequence>MRGFMRALMVAPVVGGLMFALAPAAQAHRGAGDAFVGGLVGGMVGGMVDGAIMNAYGPPPPPTRPPTNAS</sequence>
<feature type="chain" id="PRO_5045540468" description="Glycine zipper domain-containing protein" evidence="1">
    <location>
        <begin position="28"/>
        <end position="70"/>
    </location>
</feature>
<comment type="caution">
    <text evidence="2">The sequence shown here is derived from an EMBL/GenBank/DDBJ whole genome shotgun (WGS) entry which is preliminary data.</text>
</comment>